<organism evidence="1 2">
    <name type="scientific">Scytonema hofmannii PCC 7110</name>
    <dbReference type="NCBI Taxonomy" id="128403"/>
    <lineage>
        <taxon>Bacteria</taxon>
        <taxon>Bacillati</taxon>
        <taxon>Cyanobacteriota</taxon>
        <taxon>Cyanophyceae</taxon>
        <taxon>Nostocales</taxon>
        <taxon>Scytonemataceae</taxon>
        <taxon>Scytonema</taxon>
    </lineage>
</organism>
<dbReference type="RefSeq" id="WP_017741982.1">
    <property type="nucleotide sequence ID" value="NZ_KQ976354.1"/>
</dbReference>
<dbReference type="OrthoDB" id="9135476at2"/>
<comment type="caution">
    <text evidence="1">The sequence shown here is derived from an EMBL/GenBank/DDBJ whole genome shotgun (WGS) entry which is preliminary data.</text>
</comment>
<dbReference type="STRING" id="128403.WA1_19035"/>
<reference evidence="1 2" key="1">
    <citation type="journal article" date="2013" name="Genome Biol. Evol.">
        <title>Genomes of Stigonematalean cyanobacteria (subsection V) and the evolution of oxygenic photosynthesis from prokaryotes to plastids.</title>
        <authorList>
            <person name="Dagan T."/>
            <person name="Roettger M."/>
            <person name="Stucken K."/>
            <person name="Landan G."/>
            <person name="Koch R."/>
            <person name="Major P."/>
            <person name="Gould S.B."/>
            <person name="Goremykin V.V."/>
            <person name="Rippka R."/>
            <person name="Tandeau de Marsac N."/>
            <person name="Gugger M."/>
            <person name="Lockhart P.J."/>
            <person name="Allen J.F."/>
            <person name="Brune I."/>
            <person name="Maus I."/>
            <person name="Puhler A."/>
            <person name="Martin W.F."/>
        </authorList>
    </citation>
    <scope>NUCLEOTIDE SEQUENCE [LARGE SCALE GENOMIC DNA]</scope>
    <source>
        <strain evidence="1 2">PCC 7110</strain>
    </source>
</reference>
<protein>
    <submittedName>
        <fullName evidence="1">Uncharacterized protein</fullName>
    </submittedName>
</protein>
<accession>A0A139XBR9</accession>
<evidence type="ECO:0000313" key="2">
    <source>
        <dbReference type="Proteomes" id="UP000076925"/>
    </source>
</evidence>
<dbReference type="AlphaFoldDB" id="A0A139XBR9"/>
<dbReference type="Proteomes" id="UP000076925">
    <property type="component" value="Unassembled WGS sequence"/>
</dbReference>
<proteinExistence type="predicted"/>
<sequence>MKIRTIEQEWLDFRKKVIPHNASAVQVNEMKKAYYMGAYAMLQLSKALGDEDISEEEGVQFLEQNENFLHHFFKNLSKRGFGS</sequence>
<evidence type="ECO:0000313" key="1">
    <source>
        <dbReference type="EMBL" id="KYC42096.1"/>
    </source>
</evidence>
<keyword evidence="2" id="KW-1185">Reference proteome</keyword>
<gene>
    <name evidence="1" type="ORF">WA1_19035</name>
</gene>
<name>A0A139XBR9_9CYAN</name>
<dbReference type="EMBL" id="ANNX02000020">
    <property type="protein sequence ID" value="KYC42096.1"/>
    <property type="molecule type" value="Genomic_DNA"/>
</dbReference>